<evidence type="ECO:0000256" key="1">
    <source>
        <dbReference type="SAM" id="MobiDB-lite"/>
    </source>
</evidence>
<proteinExistence type="predicted"/>
<evidence type="ECO:0000313" key="3">
    <source>
        <dbReference type="Proteomes" id="UP000650467"/>
    </source>
</evidence>
<comment type="caution">
    <text evidence="2">The sequence shown here is derived from an EMBL/GenBank/DDBJ whole genome shotgun (WGS) entry which is preliminary data.</text>
</comment>
<feature type="compositionally biased region" description="Gly residues" evidence="1">
    <location>
        <begin position="51"/>
        <end position="65"/>
    </location>
</feature>
<feature type="compositionally biased region" description="Pro residues" evidence="1">
    <location>
        <begin position="12"/>
        <end position="22"/>
    </location>
</feature>
<sequence length="185" mass="18239">MKTDSPSAAYTPRPPPLVPPASAPEGLLPFKLQQQHQHREHGSPRQQAQAGHGGSSSSGGGGGSSSGMPHNHPTHGHGPMHAAAGVSAEPFADSSSSSARSSGGGAAPVAALTMGSSAKPGGLISADGDVVLATRHMAAAVGVAGAADPNGRFVWNTDGSRQPWRAGDAPRGIAPGVPAGRSSFL</sequence>
<organism evidence="2 3">
    <name type="scientific">Chlamydomonas incerta</name>
    <dbReference type="NCBI Taxonomy" id="51695"/>
    <lineage>
        <taxon>Eukaryota</taxon>
        <taxon>Viridiplantae</taxon>
        <taxon>Chlorophyta</taxon>
        <taxon>core chlorophytes</taxon>
        <taxon>Chlorophyceae</taxon>
        <taxon>CS clade</taxon>
        <taxon>Chlamydomonadales</taxon>
        <taxon>Chlamydomonadaceae</taxon>
        <taxon>Chlamydomonas</taxon>
    </lineage>
</organism>
<dbReference type="OrthoDB" id="10621718at2759"/>
<evidence type="ECO:0000313" key="2">
    <source>
        <dbReference type="EMBL" id="KAG2436803.1"/>
    </source>
</evidence>
<dbReference type="AlphaFoldDB" id="A0A835T616"/>
<accession>A0A835T616</accession>
<feature type="region of interest" description="Disordered" evidence="1">
    <location>
        <begin position="1"/>
        <end position="107"/>
    </location>
</feature>
<dbReference type="Proteomes" id="UP000650467">
    <property type="component" value="Unassembled WGS sequence"/>
</dbReference>
<reference evidence="2" key="1">
    <citation type="journal article" date="2020" name="bioRxiv">
        <title>Comparative genomics of Chlamydomonas.</title>
        <authorList>
            <person name="Craig R.J."/>
            <person name="Hasan A.R."/>
            <person name="Ness R.W."/>
            <person name="Keightley P.D."/>
        </authorList>
    </citation>
    <scope>NUCLEOTIDE SEQUENCE</scope>
    <source>
        <strain evidence="2">SAG 7.73</strain>
    </source>
</reference>
<name>A0A835T616_CHLIN</name>
<keyword evidence="3" id="KW-1185">Reference proteome</keyword>
<gene>
    <name evidence="2" type="ORF">HXX76_006326</name>
</gene>
<protein>
    <submittedName>
        <fullName evidence="2">Uncharacterized protein</fullName>
    </submittedName>
</protein>
<feature type="compositionally biased region" description="Low complexity" evidence="1">
    <location>
        <begin position="87"/>
        <end position="107"/>
    </location>
</feature>
<feature type="region of interest" description="Disordered" evidence="1">
    <location>
        <begin position="158"/>
        <end position="185"/>
    </location>
</feature>
<dbReference type="EMBL" id="JAEHOC010000012">
    <property type="protein sequence ID" value="KAG2436803.1"/>
    <property type="molecule type" value="Genomic_DNA"/>
</dbReference>